<evidence type="ECO:0000256" key="3">
    <source>
        <dbReference type="SAM" id="SignalP"/>
    </source>
</evidence>
<dbReference type="InterPro" id="IPR000082">
    <property type="entry name" value="SEA_dom"/>
</dbReference>
<name>A0AA39IJ32_9BILA</name>
<feature type="chain" id="PRO_5041391933" description="SEA domain-containing protein" evidence="3">
    <location>
        <begin position="22"/>
        <end position="645"/>
    </location>
</feature>
<feature type="compositionally biased region" description="Basic and acidic residues" evidence="1">
    <location>
        <begin position="158"/>
        <end position="171"/>
    </location>
</feature>
<dbReference type="EMBL" id="JAUCMV010000001">
    <property type="protein sequence ID" value="KAK0424560.1"/>
    <property type="molecule type" value="Genomic_DNA"/>
</dbReference>
<dbReference type="Proteomes" id="UP001175271">
    <property type="component" value="Unassembled WGS sequence"/>
</dbReference>
<evidence type="ECO:0000256" key="2">
    <source>
        <dbReference type="SAM" id="Phobius"/>
    </source>
</evidence>
<dbReference type="SUPFAM" id="SSF82671">
    <property type="entry name" value="SEA domain"/>
    <property type="match status" value="1"/>
</dbReference>
<reference evidence="5" key="1">
    <citation type="submission" date="2023-06" db="EMBL/GenBank/DDBJ databases">
        <title>Genomic analysis of the entomopathogenic nematode Steinernema hermaphroditum.</title>
        <authorList>
            <person name="Schwarz E.M."/>
            <person name="Heppert J.K."/>
            <person name="Baniya A."/>
            <person name="Schwartz H.T."/>
            <person name="Tan C.-H."/>
            <person name="Antoshechkin I."/>
            <person name="Sternberg P.W."/>
            <person name="Goodrich-Blair H."/>
            <person name="Dillman A.R."/>
        </authorList>
    </citation>
    <scope>NUCLEOTIDE SEQUENCE</scope>
    <source>
        <strain evidence="5">PS9179</strain>
        <tissue evidence="5">Whole animal</tissue>
    </source>
</reference>
<evidence type="ECO:0000259" key="4">
    <source>
        <dbReference type="PROSITE" id="PS50024"/>
    </source>
</evidence>
<keyword evidence="6" id="KW-1185">Reference proteome</keyword>
<feature type="compositionally biased region" description="Basic and acidic residues" evidence="1">
    <location>
        <begin position="349"/>
        <end position="371"/>
    </location>
</feature>
<feature type="compositionally biased region" description="Low complexity" evidence="1">
    <location>
        <begin position="139"/>
        <end position="152"/>
    </location>
</feature>
<keyword evidence="2" id="KW-0812">Transmembrane</keyword>
<feature type="region of interest" description="Disordered" evidence="1">
    <location>
        <begin position="624"/>
        <end position="645"/>
    </location>
</feature>
<feature type="compositionally biased region" description="Basic and acidic residues" evidence="1">
    <location>
        <begin position="381"/>
        <end position="395"/>
    </location>
</feature>
<feature type="signal peptide" evidence="3">
    <location>
        <begin position="1"/>
        <end position="21"/>
    </location>
</feature>
<gene>
    <name evidence="5" type="ORF">QR680_008725</name>
</gene>
<dbReference type="PROSITE" id="PS50024">
    <property type="entry name" value="SEA"/>
    <property type="match status" value="1"/>
</dbReference>
<feature type="compositionally biased region" description="Basic and acidic residues" evidence="1">
    <location>
        <begin position="85"/>
        <end position="96"/>
    </location>
</feature>
<keyword evidence="3" id="KW-0732">Signal</keyword>
<evidence type="ECO:0000256" key="1">
    <source>
        <dbReference type="SAM" id="MobiDB-lite"/>
    </source>
</evidence>
<feature type="domain" description="SEA" evidence="4">
    <location>
        <begin position="425"/>
        <end position="538"/>
    </location>
</feature>
<feature type="compositionally biased region" description="Basic and acidic residues" evidence="1">
    <location>
        <begin position="224"/>
        <end position="236"/>
    </location>
</feature>
<protein>
    <recommendedName>
        <fullName evidence="4">SEA domain-containing protein</fullName>
    </recommendedName>
</protein>
<accession>A0AA39IJ32</accession>
<sequence length="645" mass="69650">MLRRILLVALAVAFLTSPIFAADGAESEEEDSVKVSIPDNIPVIKPAHEIGSEPNPPHVVPTEPEEKPTEDEEKTAEITENPAAEEPKGAIEKTLEMNDDEGPKNATAIEEETATEKATTLEVTDTFAPEVTAEDPFQTTKVITTEPPTTTSEDFEEVPDKAEAKTEDKVAESATEQPMFPVAAVAFTTEEPSEEDKTTDNVFVGDSSLFAQEATIKTPAEVAPKIEEAPKEEKNATIEFPRVQLPEGGAVEEEVKETASPKEEVTEEEQGFSVGTPPTVVPVFIPNSKPSNSPKPVGVAIPTELDPSPSPEPEPKAEPEPASEPEPKPEPSTEPASNEKVALEPTSEPEPKSEPEPEPKPEPEPEPKAEPEPSPEPTTEPEPKAEPEPEPKAEPEPEPTSEPEPKAEPEPEPKAEPSPEPIPENAVKTPFSVRFPGIDFSSDFEDSSSGRFRKLREQIEPELKTIFRSLLYDNYAGIDIVSMKKGSVIVEGRVHTLRRVDDVENLATQFEQKIADNGAKLGGNDVDLHSVSVSGFMSKNAVEGVAEEESSQSNSNYIIIGGITIAVLVILLIAFTVIAMNNRRHNRTLKLKEEELNMAENGRSPYSNGNVNLMGYGSSPASNGGGAPSMVMTTSSLSHPPAFRQ</sequence>
<feature type="compositionally biased region" description="Basic and acidic residues" evidence="1">
    <location>
        <begin position="403"/>
        <end position="417"/>
    </location>
</feature>
<dbReference type="AlphaFoldDB" id="A0AA39IJ32"/>
<feature type="compositionally biased region" description="Basic and acidic residues" evidence="1">
    <location>
        <begin position="313"/>
        <end position="331"/>
    </location>
</feature>
<keyword evidence="2" id="KW-0472">Membrane</keyword>
<feature type="transmembrane region" description="Helical" evidence="2">
    <location>
        <begin position="557"/>
        <end position="580"/>
    </location>
</feature>
<evidence type="ECO:0000313" key="6">
    <source>
        <dbReference type="Proteomes" id="UP001175271"/>
    </source>
</evidence>
<dbReference type="InterPro" id="IPR050972">
    <property type="entry name" value="SDr-like"/>
</dbReference>
<keyword evidence="2" id="KW-1133">Transmembrane helix</keyword>
<feature type="compositionally biased region" description="Low complexity" evidence="1">
    <location>
        <begin position="286"/>
        <end position="296"/>
    </location>
</feature>
<dbReference type="PANTHER" id="PTHR34403">
    <property type="entry name" value="TOL-PAL SYSTEM PROTEIN TOLA"/>
    <property type="match status" value="1"/>
</dbReference>
<feature type="region of interest" description="Disordered" evidence="1">
    <location>
        <begin position="45"/>
        <end position="177"/>
    </location>
</feature>
<proteinExistence type="predicted"/>
<organism evidence="5 6">
    <name type="scientific">Steinernema hermaphroditum</name>
    <dbReference type="NCBI Taxonomy" id="289476"/>
    <lineage>
        <taxon>Eukaryota</taxon>
        <taxon>Metazoa</taxon>
        <taxon>Ecdysozoa</taxon>
        <taxon>Nematoda</taxon>
        <taxon>Chromadorea</taxon>
        <taxon>Rhabditida</taxon>
        <taxon>Tylenchina</taxon>
        <taxon>Panagrolaimomorpha</taxon>
        <taxon>Strongyloidoidea</taxon>
        <taxon>Steinernematidae</taxon>
        <taxon>Steinernema</taxon>
    </lineage>
</organism>
<feature type="region of interest" description="Disordered" evidence="1">
    <location>
        <begin position="221"/>
        <end position="427"/>
    </location>
</feature>
<comment type="caution">
    <text evidence="5">The sequence shown here is derived from an EMBL/GenBank/DDBJ whole genome shotgun (WGS) entry which is preliminary data.</text>
</comment>
<dbReference type="Pfam" id="PF01390">
    <property type="entry name" value="SEA"/>
    <property type="match status" value="1"/>
</dbReference>
<dbReference type="InterPro" id="IPR036364">
    <property type="entry name" value="SEA_dom_sf"/>
</dbReference>
<dbReference type="PANTHER" id="PTHR34403:SF14">
    <property type="entry name" value="OS05G0225800 PROTEIN"/>
    <property type="match status" value="1"/>
</dbReference>
<evidence type="ECO:0000313" key="5">
    <source>
        <dbReference type="EMBL" id="KAK0424560.1"/>
    </source>
</evidence>